<evidence type="ECO:0000313" key="2">
    <source>
        <dbReference type="EMBL" id="DAE26475.1"/>
    </source>
</evidence>
<feature type="region of interest" description="Disordered" evidence="1">
    <location>
        <begin position="36"/>
        <end position="72"/>
    </location>
</feature>
<dbReference type="EMBL" id="BK015819">
    <property type="protein sequence ID" value="DAE26475.1"/>
    <property type="molecule type" value="Genomic_DNA"/>
</dbReference>
<name>A0A8S5R5S8_9CAUD</name>
<organism evidence="2">
    <name type="scientific">Siphoviridae sp. ctpV36</name>
    <dbReference type="NCBI Taxonomy" id="2827279"/>
    <lineage>
        <taxon>Viruses</taxon>
        <taxon>Duplodnaviria</taxon>
        <taxon>Heunggongvirae</taxon>
        <taxon>Uroviricota</taxon>
        <taxon>Caudoviricetes</taxon>
    </lineage>
</organism>
<reference evidence="2" key="1">
    <citation type="journal article" date="2021" name="Proc. Natl. Acad. Sci. U.S.A.">
        <title>A Catalog of Tens of Thousands of Viruses from Human Metagenomes Reveals Hidden Associations with Chronic Diseases.</title>
        <authorList>
            <person name="Tisza M.J."/>
            <person name="Buck C.B."/>
        </authorList>
    </citation>
    <scope>NUCLEOTIDE SEQUENCE</scope>
    <source>
        <strain evidence="2">CtpV36</strain>
    </source>
</reference>
<sequence>MNLQEYIKKLEAAQAALPEMLADVARNATLRAVEAAQDKTPPTTDSLSGTNTRTGELKQHWAADSRTEPERQGGEIVTELNNNKEYASYVNDGHRMDKHFVPGLYENPYTGMLEYDPARRGEVGMMVGTKTTYVEGLHMSDAGIESYKHTVKIETEKAVNKLGEMLK</sequence>
<proteinExistence type="predicted"/>
<evidence type="ECO:0000256" key="1">
    <source>
        <dbReference type="SAM" id="MobiDB-lite"/>
    </source>
</evidence>
<dbReference type="Pfam" id="PF04883">
    <property type="entry name" value="HK97-gp10_like"/>
    <property type="match status" value="1"/>
</dbReference>
<accession>A0A8S5R5S8</accession>
<dbReference type="InterPro" id="IPR010064">
    <property type="entry name" value="HK97-gp10_tail"/>
</dbReference>
<protein>
    <submittedName>
        <fullName evidence="2">Putative tail component</fullName>
    </submittedName>
</protein>
<feature type="compositionally biased region" description="Polar residues" evidence="1">
    <location>
        <begin position="40"/>
        <end position="54"/>
    </location>
</feature>
<feature type="compositionally biased region" description="Basic and acidic residues" evidence="1">
    <location>
        <begin position="55"/>
        <end position="72"/>
    </location>
</feature>